<keyword evidence="1" id="KW-1133">Transmembrane helix</keyword>
<dbReference type="AlphaFoldDB" id="A0AA40F8B9"/>
<sequence>MRARIWILGFLLLTAVAIGIGVLVASIQYAKAGSGLDTDSLDFALFKNTDYAAECGRGEICPDHIVSRARPVGSSGVLWFDAVISPAEFCACFSDYKIAPSTPRESAFSYGWASIALSQTYSLATGLYAYLAFLRTDDVGRLWPYLPLVGSDVFSTVSWWVSLIMAAVQPAFRQTPSLLQWITPWRYVYLGLHQRKPWLAALAVLILIAEWSATVAIIVRQNVILDPKPTPAFQRYDLQMSSFDTAPGRTNCTADVVRGLTGLFVVPEITNGDQDVSQSVVRATYFATFVFNTIAGVAALIYYAVGDSGKSTQRSFILMMVAMGIMEYWILGSLALQKTVPQAVILLHPTCEVVHITVSRHRSYFDVDKYMRVWRIIRAWASV</sequence>
<evidence type="ECO:0000313" key="2">
    <source>
        <dbReference type="EMBL" id="KAK0752951.1"/>
    </source>
</evidence>
<comment type="caution">
    <text evidence="2">The sequence shown here is derived from an EMBL/GenBank/DDBJ whole genome shotgun (WGS) entry which is preliminary data.</text>
</comment>
<keyword evidence="1" id="KW-0472">Membrane</keyword>
<proteinExistence type="predicted"/>
<evidence type="ECO:0000313" key="3">
    <source>
        <dbReference type="Proteomes" id="UP001172155"/>
    </source>
</evidence>
<feature type="transmembrane region" description="Helical" evidence="1">
    <location>
        <begin position="316"/>
        <end position="336"/>
    </location>
</feature>
<organism evidence="2 3">
    <name type="scientific">Schizothecium vesticola</name>
    <dbReference type="NCBI Taxonomy" id="314040"/>
    <lineage>
        <taxon>Eukaryota</taxon>
        <taxon>Fungi</taxon>
        <taxon>Dikarya</taxon>
        <taxon>Ascomycota</taxon>
        <taxon>Pezizomycotina</taxon>
        <taxon>Sordariomycetes</taxon>
        <taxon>Sordariomycetidae</taxon>
        <taxon>Sordariales</taxon>
        <taxon>Schizotheciaceae</taxon>
        <taxon>Schizothecium</taxon>
    </lineage>
</organism>
<evidence type="ECO:0000256" key="1">
    <source>
        <dbReference type="SAM" id="Phobius"/>
    </source>
</evidence>
<accession>A0AA40F8B9</accession>
<dbReference type="EMBL" id="JAUKUD010000001">
    <property type="protein sequence ID" value="KAK0752951.1"/>
    <property type="molecule type" value="Genomic_DNA"/>
</dbReference>
<feature type="transmembrane region" description="Helical" evidence="1">
    <location>
        <begin position="198"/>
        <end position="219"/>
    </location>
</feature>
<reference evidence="2" key="1">
    <citation type="submission" date="2023-06" db="EMBL/GenBank/DDBJ databases">
        <title>Genome-scale phylogeny and comparative genomics of the fungal order Sordariales.</title>
        <authorList>
            <consortium name="Lawrence Berkeley National Laboratory"/>
            <person name="Hensen N."/>
            <person name="Bonometti L."/>
            <person name="Westerberg I."/>
            <person name="Brannstrom I.O."/>
            <person name="Guillou S."/>
            <person name="Cros-Aarteil S."/>
            <person name="Calhoun S."/>
            <person name="Haridas S."/>
            <person name="Kuo A."/>
            <person name="Mondo S."/>
            <person name="Pangilinan J."/>
            <person name="Riley R."/>
            <person name="LaButti K."/>
            <person name="Andreopoulos B."/>
            <person name="Lipzen A."/>
            <person name="Chen C."/>
            <person name="Yanf M."/>
            <person name="Daum C."/>
            <person name="Ng V."/>
            <person name="Clum A."/>
            <person name="Steindorff A."/>
            <person name="Ohm R."/>
            <person name="Martin F."/>
            <person name="Silar P."/>
            <person name="Natvig D."/>
            <person name="Lalanne C."/>
            <person name="Gautier V."/>
            <person name="Ament-velasquez S.L."/>
            <person name="Kruys A."/>
            <person name="Hutchinson M.I."/>
            <person name="Powell A.J."/>
            <person name="Barry K."/>
            <person name="Miller A.N."/>
            <person name="Grigoriev I.V."/>
            <person name="Debuchy R."/>
            <person name="Gladieux P."/>
            <person name="Thoren M.H."/>
            <person name="Johannesson H."/>
        </authorList>
    </citation>
    <scope>NUCLEOTIDE SEQUENCE</scope>
    <source>
        <strain evidence="2">SMH3187-1</strain>
    </source>
</reference>
<keyword evidence="3" id="KW-1185">Reference proteome</keyword>
<protein>
    <submittedName>
        <fullName evidence="2">Uncharacterized protein</fullName>
    </submittedName>
</protein>
<feature type="transmembrane region" description="Helical" evidence="1">
    <location>
        <begin position="145"/>
        <end position="168"/>
    </location>
</feature>
<keyword evidence="1" id="KW-0812">Transmembrane</keyword>
<feature type="transmembrane region" description="Helical" evidence="1">
    <location>
        <begin position="110"/>
        <end position="133"/>
    </location>
</feature>
<feature type="transmembrane region" description="Helical" evidence="1">
    <location>
        <begin position="283"/>
        <end position="304"/>
    </location>
</feature>
<dbReference type="Proteomes" id="UP001172155">
    <property type="component" value="Unassembled WGS sequence"/>
</dbReference>
<name>A0AA40F8B9_9PEZI</name>
<gene>
    <name evidence="2" type="ORF">B0T18DRAFT_4448</name>
</gene>